<evidence type="ECO:0000259" key="1">
    <source>
        <dbReference type="SMART" id="SM00871"/>
    </source>
</evidence>
<comment type="caution">
    <text evidence="2">The sequence shown here is derived from an EMBL/GenBank/DDBJ whole genome shotgun (WGS) entry which is preliminary data.</text>
</comment>
<dbReference type="HOGENOM" id="CLU_106591_1_0_9"/>
<dbReference type="eggNOG" id="COG3708">
    <property type="taxonomic scope" value="Bacteria"/>
</dbReference>
<dbReference type="PANTHER" id="PTHR36444">
    <property type="entry name" value="TRANSCRIPTIONAL REGULATOR PROTEIN YOBU-RELATED"/>
    <property type="match status" value="1"/>
</dbReference>
<gene>
    <name evidence="2" type="ORF">CLOHYLEM_07589</name>
</gene>
<feature type="domain" description="AraC effector-binding" evidence="1">
    <location>
        <begin position="1"/>
        <end position="151"/>
    </location>
</feature>
<proteinExistence type="predicted"/>
<sequence>MEYEIVTLEEKTVVGLTARTNNTSPDMGAVIGGLWQKFYGDKVYDSICNKRDGKALGIYTDYAGDEKDDYTIMTGCEVSKAEEIPPEAAVKHIPAGKYARFVVKGELHKSVGAFWQKLWQMELDRAFTADFEEYQNSDPEHTEIHIYISLKAEE</sequence>
<dbReference type="EMBL" id="ABYI02000042">
    <property type="protein sequence ID" value="EEG72187.1"/>
    <property type="molecule type" value="Genomic_DNA"/>
</dbReference>
<protein>
    <submittedName>
        <fullName evidence="2">Transcriptional regulator, effector binding domain protein</fullName>
    </submittedName>
</protein>
<dbReference type="Proteomes" id="UP000004893">
    <property type="component" value="Unassembled WGS sequence"/>
</dbReference>
<dbReference type="RefSeq" id="WP_006444935.1">
    <property type="nucleotide sequence ID" value="NZ_CP036524.1"/>
</dbReference>
<accession>C0C652</accession>
<evidence type="ECO:0000313" key="3">
    <source>
        <dbReference type="Proteomes" id="UP000004893"/>
    </source>
</evidence>
<dbReference type="PANTHER" id="PTHR36444:SF2">
    <property type="entry name" value="TRANSCRIPTIONAL REGULATOR PROTEIN YOBU-RELATED"/>
    <property type="match status" value="1"/>
</dbReference>
<dbReference type="Pfam" id="PF14526">
    <property type="entry name" value="Cass2"/>
    <property type="match status" value="1"/>
</dbReference>
<evidence type="ECO:0000313" key="2">
    <source>
        <dbReference type="EMBL" id="EEG72187.1"/>
    </source>
</evidence>
<dbReference type="InterPro" id="IPR029441">
    <property type="entry name" value="Cass2"/>
</dbReference>
<dbReference type="STRING" id="553973.CLOHYLEM_07589"/>
<dbReference type="InterPro" id="IPR011256">
    <property type="entry name" value="Reg_factor_effector_dom_sf"/>
</dbReference>
<dbReference type="InterPro" id="IPR010499">
    <property type="entry name" value="AraC_E-bd"/>
</dbReference>
<dbReference type="OrthoDB" id="9801008at2"/>
<keyword evidence="3" id="KW-1185">Reference proteome</keyword>
<dbReference type="InterPro" id="IPR053182">
    <property type="entry name" value="YobU-like_regulator"/>
</dbReference>
<organism evidence="2 3">
    <name type="scientific">[Clostridium] hylemonae DSM 15053</name>
    <dbReference type="NCBI Taxonomy" id="553973"/>
    <lineage>
        <taxon>Bacteria</taxon>
        <taxon>Bacillati</taxon>
        <taxon>Bacillota</taxon>
        <taxon>Clostridia</taxon>
        <taxon>Lachnospirales</taxon>
        <taxon>Lachnospiraceae</taxon>
    </lineage>
</organism>
<reference evidence="2" key="2">
    <citation type="submission" date="2013-06" db="EMBL/GenBank/DDBJ databases">
        <title>Draft genome sequence of Clostridium hylemonae (DSM 15053).</title>
        <authorList>
            <person name="Sudarsanam P."/>
            <person name="Ley R."/>
            <person name="Guruge J."/>
            <person name="Turnbaugh P.J."/>
            <person name="Mahowald M."/>
            <person name="Liep D."/>
            <person name="Gordon J."/>
        </authorList>
    </citation>
    <scope>NUCLEOTIDE SEQUENCE</scope>
    <source>
        <strain evidence="2">DSM 15053</strain>
    </source>
</reference>
<dbReference type="SMART" id="SM00871">
    <property type="entry name" value="AraC_E_bind"/>
    <property type="match status" value="1"/>
</dbReference>
<dbReference type="AlphaFoldDB" id="C0C652"/>
<reference evidence="2" key="1">
    <citation type="submission" date="2009-02" db="EMBL/GenBank/DDBJ databases">
        <authorList>
            <person name="Fulton L."/>
            <person name="Clifton S."/>
            <person name="Fulton B."/>
            <person name="Xu J."/>
            <person name="Minx P."/>
            <person name="Pepin K.H."/>
            <person name="Johnson M."/>
            <person name="Bhonagiri V."/>
            <person name="Nash W.E."/>
            <person name="Mardis E.R."/>
            <person name="Wilson R.K."/>
        </authorList>
    </citation>
    <scope>NUCLEOTIDE SEQUENCE [LARGE SCALE GENOMIC DNA]</scope>
    <source>
        <strain evidence="2">DSM 15053</strain>
    </source>
</reference>
<dbReference type="Gene3D" id="3.20.80.10">
    <property type="entry name" value="Regulatory factor, effector binding domain"/>
    <property type="match status" value="1"/>
</dbReference>
<dbReference type="SUPFAM" id="SSF55136">
    <property type="entry name" value="Probable bacterial effector-binding domain"/>
    <property type="match status" value="1"/>
</dbReference>
<name>C0C652_9FIRM</name>